<organism evidence="1 2">
    <name type="scientific">Somion occarium</name>
    <dbReference type="NCBI Taxonomy" id="3059160"/>
    <lineage>
        <taxon>Eukaryota</taxon>
        <taxon>Fungi</taxon>
        <taxon>Dikarya</taxon>
        <taxon>Basidiomycota</taxon>
        <taxon>Agaricomycotina</taxon>
        <taxon>Agaricomycetes</taxon>
        <taxon>Polyporales</taxon>
        <taxon>Cerrenaceae</taxon>
        <taxon>Somion</taxon>
    </lineage>
</organism>
<protein>
    <recommendedName>
        <fullName evidence="3">HAT C-terminal dimerisation domain-containing protein</fullName>
    </recommendedName>
</protein>
<evidence type="ECO:0000313" key="1">
    <source>
        <dbReference type="EMBL" id="CAL1702834.1"/>
    </source>
</evidence>
<dbReference type="Proteomes" id="UP001497453">
    <property type="component" value="Chromosome 2"/>
</dbReference>
<name>A0ABP1D7Z0_9APHY</name>
<dbReference type="SUPFAM" id="SSF53098">
    <property type="entry name" value="Ribonuclease H-like"/>
    <property type="match status" value="1"/>
</dbReference>
<reference evidence="2" key="1">
    <citation type="submission" date="2024-04" db="EMBL/GenBank/DDBJ databases">
        <authorList>
            <person name="Shaw F."/>
            <person name="Minotto A."/>
        </authorList>
    </citation>
    <scope>NUCLEOTIDE SEQUENCE [LARGE SCALE GENOMIC DNA]</scope>
</reference>
<sequence length="95" mass="10848">MVALDVMPVQASAVACERVFSSAKETDTLHRHCTYPVFFKHLQLMKYAIKKARYLETLTLSHLDEAVLSFLDDDDYHSDAETDDDSRDVDDSIHV</sequence>
<dbReference type="EMBL" id="OZ037945">
    <property type="protein sequence ID" value="CAL1702834.1"/>
    <property type="molecule type" value="Genomic_DNA"/>
</dbReference>
<evidence type="ECO:0008006" key="3">
    <source>
        <dbReference type="Google" id="ProtNLM"/>
    </source>
</evidence>
<accession>A0ABP1D7Z0</accession>
<gene>
    <name evidence="1" type="ORF">GFSPODELE1_LOCUS4256</name>
</gene>
<evidence type="ECO:0000313" key="2">
    <source>
        <dbReference type="Proteomes" id="UP001497453"/>
    </source>
</evidence>
<dbReference type="InterPro" id="IPR012337">
    <property type="entry name" value="RNaseH-like_sf"/>
</dbReference>
<keyword evidence="2" id="KW-1185">Reference proteome</keyword>
<proteinExistence type="predicted"/>